<proteinExistence type="predicted"/>
<evidence type="ECO:0000256" key="1">
    <source>
        <dbReference type="SAM" id="Phobius"/>
    </source>
</evidence>
<feature type="transmembrane region" description="Helical" evidence="1">
    <location>
        <begin position="12"/>
        <end position="36"/>
    </location>
</feature>
<evidence type="ECO:0000313" key="2">
    <source>
        <dbReference type="EMBL" id="PWI58565.1"/>
    </source>
</evidence>
<dbReference type="RefSeq" id="WP_109429763.1">
    <property type="nucleotide sequence ID" value="NZ_MPDK01000003.1"/>
</dbReference>
<keyword evidence="1" id="KW-1133">Transmembrane helix</keyword>
<comment type="caution">
    <text evidence="2">The sequence shown here is derived from an EMBL/GenBank/DDBJ whole genome shotgun (WGS) entry which is preliminary data.</text>
</comment>
<keyword evidence="1" id="KW-0812">Transmembrane</keyword>
<accession>A0A2U3DBC4</accession>
<gene>
    <name evidence="2" type="ORF">BM613_03365</name>
</gene>
<feature type="transmembrane region" description="Helical" evidence="1">
    <location>
        <begin position="48"/>
        <end position="69"/>
    </location>
</feature>
<keyword evidence="3" id="KW-1185">Reference proteome</keyword>
<feature type="transmembrane region" description="Helical" evidence="1">
    <location>
        <begin position="137"/>
        <end position="156"/>
    </location>
</feature>
<feature type="transmembrane region" description="Helical" evidence="1">
    <location>
        <begin position="114"/>
        <end position="131"/>
    </location>
</feature>
<feature type="transmembrane region" description="Helical" evidence="1">
    <location>
        <begin position="168"/>
        <end position="191"/>
    </location>
</feature>
<reference evidence="2 3" key="1">
    <citation type="submission" date="2016-11" db="EMBL/GenBank/DDBJ databases">
        <title>Comparative genomics of Acidibacillus ferroxidans species.</title>
        <authorList>
            <person name="Oliveira G."/>
            <person name="Nunes G."/>
            <person name="Oliveira R."/>
            <person name="Araujo F."/>
            <person name="Salim A."/>
            <person name="Scholte L."/>
            <person name="Morais D."/>
            <person name="Nancucheo I."/>
            <person name="Johnson D.B."/>
            <person name="Grail B."/>
            <person name="Bittencourt J."/>
            <person name="Valadares R."/>
        </authorList>
    </citation>
    <scope>NUCLEOTIDE SEQUENCE [LARGE SCALE GENOMIC DNA]</scope>
    <source>
        <strain evidence="2 3">Y002</strain>
    </source>
</reference>
<dbReference type="AlphaFoldDB" id="A0A2U3DBC4"/>
<feature type="transmembrane region" description="Helical" evidence="1">
    <location>
        <begin position="81"/>
        <end position="102"/>
    </location>
</feature>
<dbReference type="Proteomes" id="UP000245380">
    <property type="component" value="Unassembled WGS sequence"/>
</dbReference>
<name>A0A2U3DBC4_SULT2</name>
<sequence>MNTFPISSFWPLAIGFLGLAINYFVQGGTAVFGGPNWSGDKQKMEKTLGLWGMGLGGFAQFITGTYLMVGLSWFPVYRNAAPLYMAALAFTIYGIHWIVMGWRRYIGGEVGPEGYMALAVLVLSVLGAVSFHTAGDIPATILFIGLTLIYVCEIFARFLDKTVFHKGVGVFQLLTGSWLLYLTVGVTLNFANGAHFWV</sequence>
<organism evidence="2 3">
    <name type="scientific">Sulfoacidibacillus thermotolerans</name>
    <name type="common">Acidibacillus sulfuroxidans</name>
    <dbReference type="NCBI Taxonomy" id="1765684"/>
    <lineage>
        <taxon>Bacteria</taxon>
        <taxon>Bacillati</taxon>
        <taxon>Bacillota</taxon>
        <taxon>Bacilli</taxon>
        <taxon>Bacillales</taxon>
        <taxon>Alicyclobacillaceae</taxon>
        <taxon>Sulfoacidibacillus</taxon>
    </lineage>
</organism>
<evidence type="ECO:0000313" key="3">
    <source>
        <dbReference type="Proteomes" id="UP000245380"/>
    </source>
</evidence>
<keyword evidence="1" id="KW-0472">Membrane</keyword>
<dbReference type="OrthoDB" id="7844666at2"/>
<protein>
    <submittedName>
        <fullName evidence="2">Uncharacterized protein</fullName>
    </submittedName>
</protein>
<dbReference type="EMBL" id="MPDK01000003">
    <property type="protein sequence ID" value="PWI58565.1"/>
    <property type="molecule type" value="Genomic_DNA"/>
</dbReference>